<protein>
    <submittedName>
        <fullName evidence="2">Uncharacterized protein</fullName>
    </submittedName>
</protein>
<gene>
    <name evidence="2" type="ORF">BDFB_008691</name>
</gene>
<keyword evidence="3" id="KW-1185">Reference proteome</keyword>
<name>A0A482VQL4_ASBVE</name>
<reference evidence="2 3" key="1">
    <citation type="submission" date="2017-03" db="EMBL/GenBank/DDBJ databases">
        <title>Genome of the blue death feigning beetle - Asbolus verrucosus.</title>
        <authorList>
            <person name="Rider S.D."/>
        </authorList>
    </citation>
    <scope>NUCLEOTIDE SEQUENCE [LARGE SCALE GENOMIC DNA]</scope>
    <source>
        <strain evidence="2">Butters</strain>
        <tissue evidence="2">Head and leg muscle</tissue>
    </source>
</reference>
<dbReference type="AlphaFoldDB" id="A0A482VQL4"/>
<accession>A0A482VQL4</accession>
<dbReference type="OrthoDB" id="10581480at2759"/>
<organism evidence="2 3">
    <name type="scientific">Asbolus verrucosus</name>
    <name type="common">Desert ironclad beetle</name>
    <dbReference type="NCBI Taxonomy" id="1661398"/>
    <lineage>
        <taxon>Eukaryota</taxon>
        <taxon>Metazoa</taxon>
        <taxon>Ecdysozoa</taxon>
        <taxon>Arthropoda</taxon>
        <taxon>Hexapoda</taxon>
        <taxon>Insecta</taxon>
        <taxon>Pterygota</taxon>
        <taxon>Neoptera</taxon>
        <taxon>Endopterygota</taxon>
        <taxon>Coleoptera</taxon>
        <taxon>Polyphaga</taxon>
        <taxon>Cucujiformia</taxon>
        <taxon>Tenebrionidae</taxon>
        <taxon>Pimeliinae</taxon>
        <taxon>Asbolus</taxon>
    </lineage>
</organism>
<dbReference type="EMBL" id="QDEB01078432">
    <property type="protein sequence ID" value="RZC34627.1"/>
    <property type="molecule type" value="Genomic_DNA"/>
</dbReference>
<feature type="non-terminal residue" evidence="2">
    <location>
        <position position="1"/>
    </location>
</feature>
<evidence type="ECO:0000313" key="2">
    <source>
        <dbReference type="EMBL" id="RZC34627.1"/>
    </source>
</evidence>
<evidence type="ECO:0000256" key="1">
    <source>
        <dbReference type="SAM" id="MobiDB-lite"/>
    </source>
</evidence>
<evidence type="ECO:0000313" key="3">
    <source>
        <dbReference type="Proteomes" id="UP000292052"/>
    </source>
</evidence>
<sequence length="116" mass="12824">WRWGRLKLWRRYEAQALLRSAIISTRWSSSTRSGAGNGSRLNVAMLRLSHCQTALFGNLGRGSGGGGRDPTSPARDECSDPAKQQHQRLDHQCPVTATYASTLNTLSYSVLPNKRP</sequence>
<proteinExistence type="predicted"/>
<feature type="compositionally biased region" description="Gly residues" evidence="1">
    <location>
        <begin position="59"/>
        <end position="68"/>
    </location>
</feature>
<comment type="caution">
    <text evidence="2">The sequence shown here is derived from an EMBL/GenBank/DDBJ whole genome shotgun (WGS) entry which is preliminary data.</text>
</comment>
<feature type="region of interest" description="Disordered" evidence="1">
    <location>
        <begin position="57"/>
        <end position="91"/>
    </location>
</feature>
<dbReference type="Proteomes" id="UP000292052">
    <property type="component" value="Unassembled WGS sequence"/>
</dbReference>